<dbReference type="InParanoid" id="A0A165PFH9"/>
<evidence type="ECO:0000256" key="3">
    <source>
        <dbReference type="ARBA" id="ARBA00022737"/>
    </source>
</evidence>
<keyword evidence="4" id="KW-0539">Nucleus</keyword>
<keyword evidence="8" id="KW-1185">Reference proteome</keyword>
<dbReference type="InterPro" id="IPR044640">
    <property type="entry name" value="RU2A"/>
</dbReference>
<dbReference type="EMBL" id="KV425890">
    <property type="protein sequence ID" value="KZW02103.1"/>
    <property type="molecule type" value="Genomic_DNA"/>
</dbReference>
<dbReference type="GO" id="GO:0000398">
    <property type="term" value="P:mRNA splicing, via spliceosome"/>
    <property type="evidence" value="ECO:0007669"/>
    <property type="project" value="InterPro"/>
</dbReference>
<dbReference type="Gene3D" id="3.80.10.10">
    <property type="entry name" value="Ribonuclease Inhibitor"/>
    <property type="match status" value="1"/>
</dbReference>
<evidence type="ECO:0000256" key="2">
    <source>
        <dbReference type="ARBA" id="ARBA00022614"/>
    </source>
</evidence>
<reference evidence="7 8" key="1">
    <citation type="journal article" date="2016" name="Mol. Biol. Evol.">
        <title>Comparative Genomics of Early-Diverging Mushroom-Forming Fungi Provides Insights into the Origins of Lignocellulose Decay Capabilities.</title>
        <authorList>
            <person name="Nagy L.G."/>
            <person name="Riley R."/>
            <person name="Tritt A."/>
            <person name="Adam C."/>
            <person name="Daum C."/>
            <person name="Floudas D."/>
            <person name="Sun H."/>
            <person name="Yadav J.S."/>
            <person name="Pangilinan J."/>
            <person name="Larsson K.H."/>
            <person name="Matsuura K."/>
            <person name="Barry K."/>
            <person name="Labutti K."/>
            <person name="Kuo R."/>
            <person name="Ohm R.A."/>
            <person name="Bhattacharya S.S."/>
            <person name="Shirouzu T."/>
            <person name="Yoshinaga Y."/>
            <person name="Martin F.M."/>
            <person name="Grigoriev I.V."/>
            <person name="Hibbett D.S."/>
        </authorList>
    </citation>
    <scope>NUCLEOTIDE SEQUENCE [LARGE SCALE GENOMIC DNA]</scope>
    <source>
        <strain evidence="7 8">HHB12029</strain>
    </source>
</reference>
<dbReference type="PANTHER" id="PTHR10552">
    <property type="entry name" value="U2 SMALL NUCLEAR RIBONUCLEOPROTEIN A"/>
    <property type="match status" value="1"/>
</dbReference>
<dbReference type="InterPro" id="IPR001611">
    <property type="entry name" value="Leu-rich_rpt"/>
</dbReference>
<evidence type="ECO:0000256" key="5">
    <source>
        <dbReference type="ARBA" id="ARBA00024196"/>
    </source>
</evidence>
<proteinExistence type="inferred from homology"/>
<evidence type="ECO:0000313" key="8">
    <source>
        <dbReference type="Proteomes" id="UP000077266"/>
    </source>
</evidence>
<dbReference type="SUPFAM" id="SSF52058">
    <property type="entry name" value="L domain-like"/>
    <property type="match status" value="1"/>
</dbReference>
<evidence type="ECO:0000256" key="1">
    <source>
        <dbReference type="ARBA" id="ARBA00004123"/>
    </source>
</evidence>
<sequence>MVKLTVELLNASPSAMNAVKDRQLDLRGHKIPAIENLGTTRDQNDTIDFTDNSLVSLSNLPLMKRLRTLLLSNNRITHISPSLHLSAPNLTTLVFTNNQLAELGDLEPLQHLRSLEFLVLLGNPVRERKWYREWLAFRIKALRVLDYTRIRDKERTTGKAVFETEGGLLTALATTLSSTVSSHSGKAALALATDEPAAARLVSGKAGRLMSDEERARVKLAIANASTAEEVARLERTLKEGFMPTD</sequence>
<comment type="subcellular location">
    <subcellularLocation>
        <location evidence="1">Nucleus</location>
    </subcellularLocation>
</comment>
<gene>
    <name evidence="7" type="ORF">EXIGLDRAFT_715526</name>
</gene>
<dbReference type="STRING" id="1314781.A0A165PFH9"/>
<protein>
    <recommendedName>
        <fullName evidence="6">U2 small nuclear ribonucleoprotein A'</fullName>
    </recommendedName>
</protein>
<evidence type="ECO:0000313" key="7">
    <source>
        <dbReference type="EMBL" id="KZW02103.1"/>
    </source>
</evidence>
<organism evidence="7 8">
    <name type="scientific">Exidia glandulosa HHB12029</name>
    <dbReference type="NCBI Taxonomy" id="1314781"/>
    <lineage>
        <taxon>Eukaryota</taxon>
        <taxon>Fungi</taxon>
        <taxon>Dikarya</taxon>
        <taxon>Basidiomycota</taxon>
        <taxon>Agaricomycotina</taxon>
        <taxon>Agaricomycetes</taxon>
        <taxon>Auriculariales</taxon>
        <taxon>Exidiaceae</taxon>
        <taxon>Exidia</taxon>
    </lineage>
</organism>
<evidence type="ECO:0000256" key="6">
    <source>
        <dbReference type="ARBA" id="ARBA00024238"/>
    </source>
</evidence>
<dbReference type="AlphaFoldDB" id="A0A165PFH9"/>
<dbReference type="GO" id="GO:0005686">
    <property type="term" value="C:U2 snRNP"/>
    <property type="evidence" value="ECO:0007669"/>
    <property type="project" value="TreeGrafter"/>
</dbReference>
<evidence type="ECO:0000256" key="4">
    <source>
        <dbReference type="ARBA" id="ARBA00023242"/>
    </source>
</evidence>
<dbReference type="Pfam" id="PF14580">
    <property type="entry name" value="LRR_9"/>
    <property type="match status" value="1"/>
</dbReference>
<dbReference type="Proteomes" id="UP000077266">
    <property type="component" value="Unassembled WGS sequence"/>
</dbReference>
<dbReference type="GO" id="GO:0030620">
    <property type="term" value="F:U2 snRNA binding"/>
    <property type="evidence" value="ECO:0007669"/>
    <property type="project" value="InterPro"/>
</dbReference>
<dbReference type="PANTHER" id="PTHR10552:SF6">
    <property type="entry name" value="U2 SMALL NUCLEAR RIBONUCLEOPROTEIN A"/>
    <property type="match status" value="1"/>
</dbReference>
<dbReference type="FunFam" id="3.80.10.10:FF:000026">
    <property type="entry name" value="U2 small nuclear ribonucleoprotein A"/>
    <property type="match status" value="1"/>
</dbReference>
<dbReference type="FunCoup" id="A0A165PFH9">
    <property type="interactions" value="1036"/>
</dbReference>
<dbReference type="OrthoDB" id="433501at2759"/>
<accession>A0A165PFH9</accession>
<keyword evidence="2" id="KW-0433">Leucine-rich repeat</keyword>
<dbReference type="PROSITE" id="PS51450">
    <property type="entry name" value="LRR"/>
    <property type="match status" value="2"/>
</dbReference>
<name>A0A165PFH9_EXIGL</name>
<keyword evidence="3" id="KW-0677">Repeat</keyword>
<dbReference type="InterPro" id="IPR032675">
    <property type="entry name" value="LRR_dom_sf"/>
</dbReference>
<comment type="similarity">
    <text evidence="5">Belongs to the U2 small nuclear ribonucleoprotein A family.</text>
</comment>